<reference evidence="2" key="1">
    <citation type="submission" date="2011-09" db="EMBL/GenBank/DDBJ databases">
        <title>The permanent draft genome of Mucilaginibacter paludis DSM 18603.</title>
        <authorList>
            <consortium name="US DOE Joint Genome Institute (JGI-PGF)"/>
            <person name="Lucas S."/>
            <person name="Han J."/>
            <person name="Lapidus A."/>
            <person name="Bruce D."/>
            <person name="Goodwin L."/>
            <person name="Pitluck S."/>
            <person name="Peters L."/>
            <person name="Kyrpides N."/>
            <person name="Mavromatis K."/>
            <person name="Ivanova N."/>
            <person name="Mikhailova N."/>
            <person name="Held B."/>
            <person name="Detter J.C."/>
            <person name="Tapia R."/>
            <person name="Han C."/>
            <person name="Land M."/>
            <person name="Hauser L."/>
            <person name="Markowitz V."/>
            <person name="Cheng J.-F."/>
            <person name="Hugenholtz P."/>
            <person name="Woyke T."/>
            <person name="Wu D."/>
            <person name="Tindall B."/>
            <person name="Brambilla E."/>
            <person name="Klenk H.-P."/>
            <person name="Eisen J.A."/>
        </authorList>
    </citation>
    <scope>NUCLEOTIDE SEQUENCE [LARGE SCALE GENOMIC DNA]</scope>
    <source>
        <strain evidence="2">DSM 18603</strain>
    </source>
</reference>
<dbReference type="Pfam" id="PF22252">
    <property type="entry name" value="PNGase_F-II_N"/>
    <property type="match status" value="1"/>
</dbReference>
<dbReference type="AlphaFoldDB" id="H1YDH4"/>
<evidence type="ECO:0008006" key="4">
    <source>
        <dbReference type="Google" id="ProtNLM"/>
    </source>
</evidence>
<dbReference type="Proteomes" id="UP000002774">
    <property type="component" value="Chromosome"/>
</dbReference>
<dbReference type="NCBIfam" id="TIGR01200">
    <property type="entry name" value="GLPGLI"/>
    <property type="match status" value="1"/>
</dbReference>
<sequence>MIKYSLILVIGFAVAVTSAARGQNAHFTVQGVIEFDKTVNTYALFRKNINSENEGWMAPAFDAYKKNNPQFKVLKSKLAFLQNKTLFTPATTEEETGGFDNNPMIGQNNIIYNDLKADNSVVQKKVFEETFLVKDSLRKINWKITTETRDILGYKCRRANALILDSVYVVAFYTDEIPVSGGPECFNGLPGMILGVALPHENVTWFASKLSEVAVTEKDLVPPKKGKPTNNSGLHQVLLAALKEWGEYAKSFFKAFSL</sequence>
<organism evidence="2 3">
    <name type="scientific">Mucilaginibacter paludis DSM 18603</name>
    <dbReference type="NCBI Taxonomy" id="714943"/>
    <lineage>
        <taxon>Bacteria</taxon>
        <taxon>Pseudomonadati</taxon>
        <taxon>Bacteroidota</taxon>
        <taxon>Sphingobacteriia</taxon>
        <taxon>Sphingobacteriales</taxon>
        <taxon>Sphingobacteriaceae</taxon>
        <taxon>Mucilaginibacter</taxon>
    </lineage>
</organism>
<proteinExistence type="predicted"/>
<dbReference type="HOGENOM" id="CLU_085659_1_0_10"/>
<evidence type="ECO:0000256" key="1">
    <source>
        <dbReference type="SAM" id="SignalP"/>
    </source>
</evidence>
<keyword evidence="1" id="KW-0732">Signal</keyword>
<feature type="chain" id="PRO_5003558466" description="GLPGLI family protein" evidence="1">
    <location>
        <begin position="20"/>
        <end position="258"/>
    </location>
</feature>
<dbReference type="STRING" id="714943.Mucpa_6125"/>
<feature type="signal peptide" evidence="1">
    <location>
        <begin position="1"/>
        <end position="19"/>
    </location>
</feature>
<protein>
    <recommendedName>
        <fullName evidence="4">GLPGLI family protein</fullName>
    </recommendedName>
</protein>
<name>H1YDH4_9SPHI</name>
<dbReference type="eggNOG" id="ENOG502ZBE7">
    <property type="taxonomic scope" value="Bacteria"/>
</dbReference>
<keyword evidence="3" id="KW-1185">Reference proteome</keyword>
<dbReference type="EMBL" id="CM001403">
    <property type="protein sequence ID" value="EHQ30183.1"/>
    <property type="molecule type" value="Genomic_DNA"/>
</dbReference>
<dbReference type="OrthoDB" id="1440774at2"/>
<dbReference type="InterPro" id="IPR005901">
    <property type="entry name" value="GLPGLI"/>
</dbReference>
<gene>
    <name evidence="2" type="ORF">Mucpa_6125</name>
</gene>
<dbReference type="RefSeq" id="WP_008511732.1">
    <property type="nucleotide sequence ID" value="NZ_CM001403.1"/>
</dbReference>
<evidence type="ECO:0000313" key="2">
    <source>
        <dbReference type="EMBL" id="EHQ30183.1"/>
    </source>
</evidence>
<evidence type="ECO:0000313" key="3">
    <source>
        <dbReference type="Proteomes" id="UP000002774"/>
    </source>
</evidence>
<accession>H1YDH4</accession>